<organism evidence="2 3">
    <name type="scientific">Necator americanus</name>
    <name type="common">Human hookworm</name>
    <dbReference type="NCBI Taxonomy" id="51031"/>
    <lineage>
        <taxon>Eukaryota</taxon>
        <taxon>Metazoa</taxon>
        <taxon>Ecdysozoa</taxon>
        <taxon>Nematoda</taxon>
        <taxon>Chromadorea</taxon>
        <taxon>Rhabditida</taxon>
        <taxon>Rhabditina</taxon>
        <taxon>Rhabditomorpha</taxon>
        <taxon>Strongyloidea</taxon>
        <taxon>Ancylostomatidae</taxon>
        <taxon>Bunostominae</taxon>
        <taxon>Necator</taxon>
    </lineage>
</organism>
<protein>
    <submittedName>
        <fullName evidence="2">Uncharacterized protein</fullName>
    </submittedName>
</protein>
<evidence type="ECO:0000313" key="2">
    <source>
        <dbReference type="EMBL" id="KAK6764004.1"/>
    </source>
</evidence>
<proteinExistence type="predicted"/>
<gene>
    <name evidence="2" type="primary">Necator_chrX.g24529</name>
    <name evidence="2" type="ORF">RB195_024364</name>
</gene>
<dbReference type="EMBL" id="JAVFWL010000006">
    <property type="protein sequence ID" value="KAK6764004.1"/>
    <property type="molecule type" value="Genomic_DNA"/>
</dbReference>
<evidence type="ECO:0000256" key="1">
    <source>
        <dbReference type="SAM" id="MobiDB-lite"/>
    </source>
</evidence>
<reference evidence="2 3" key="1">
    <citation type="submission" date="2023-08" db="EMBL/GenBank/DDBJ databases">
        <title>A Necator americanus chromosomal reference genome.</title>
        <authorList>
            <person name="Ilik V."/>
            <person name="Petrzelkova K.J."/>
            <person name="Pardy F."/>
            <person name="Fuh T."/>
            <person name="Niatou-Singa F.S."/>
            <person name="Gouil Q."/>
            <person name="Baker L."/>
            <person name="Ritchie M.E."/>
            <person name="Jex A.R."/>
            <person name="Gazzola D."/>
            <person name="Li H."/>
            <person name="Toshio Fujiwara R."/>
            <person name="Zhan B."/>
            <person name="Aroian R.V."/>
            <person name="Pafco B."/>
            <person name="Schwarz E.M."/>
        </authorList>
    </citation>
    <scope>NUCLEOTIDE SEQUENCE [LARGE SCALE GENOMIC DNA]</scope>
    <source>
        <strain evidence="2 3">Aroian</strain>
        <tissue evidence="2">Whole animal</tissue>
    </source>
</reference>
<name>A0ABR1EMZ8_NECAM</name>
<accession>A0ABR1EMZ8</accession>
<feature type="region of interest" description="Disordered" evidence="1">
    <location>
        <begin position="35"/>
        <end position="56"/>
    </location>
</feature>
<sequence length="71" mass="8341">MRPCGRPKIRWLDGVKLDMIDARLCTADAMDRTKWKTRSRKADPATTRQTLGRRRRRRVPHLAFVLPDLPD</sequence>
<evidence type="ECO:0000313" key="3">
    <source>
        <dbReference type="Proteomes" id="UP001303046"/>
    </source>
</evidence>
<comment type="caution">
    <text evidence="2">The sequence shown here is derived from an EMBL/GenBank/DDBJ whole genome shotgun (WGS) entry which is preliminary data.</text>
</comment>
<dbReference type="Proteomes" id="UP001303046">
    <property type="component" value="Unassembled WGS sequence"/>
</dbReference>
<keyword evidence="3" id="KW-1185">Reference proteome</keyword>